<dbReference type="EMBL" id="CDMY01000542">
    <property type="protein sequence ID" value="CEM21743.1"/>
    <property type="molecule type" value="Genomic_DNA"/>
</dbReference>
<dbReference type="InterPro" id="IPR000008">
    <property type="entry name" value="C2_dom"/>
</dbReference>
<dbReference type="GO" id="GO:0006508">
    <property type="term" value="P:proteolysis"/>
    <property type="evidence" value="ECO:0007669"/>
    <property type="project" value="InterPro"/>
</dbReference>
<comment type="similarity">
    <text evidence="1">Belongs to the peptidase C14B family.</text>
</comment>
<protein>
    <recommendedName>
        <fullName evidence="3">C2 domain-containing protein</fullName>
    </recommendedName>
</protein>
<name>A0A0G4G176_VITBC</name>
<dbReference type="SUPFAM" id="SSF49562">
    <property type="entry name" value="C2 domain (Calcium/lipid-binding domain, CaLB)"/>
    <property type="match status" value="1"/>
</dbReference>
<feature type="compositionally biased region" description="Polar residues" evidence="2">
    <location>
        <begin position="332"/>
        <end position="358"/>
    </location>
</feature>
<dbReference type="PANTHER" id="PTHR48104:SF30">
    <property type="entry name" value="METACASPASE-1"/>
    <property type="match status" value="1"/>
</dbReference>
<dbReference type="Pfam" id="PF00656">
    <property type="entry name" value="Peptidase_C14"/>
    <property type="match status" value="1"/>
</dbReference>
<evidence type="ECO:0000313" key="4">
    <source>
        <dbReference type="EMBL" id="CEM21743.1"/>
    </source>
</evidence>
<dbReference type="Gene3D" id="2.60.40.150">
    <property type="entry name" value="C2 domain"/>
    <property type="match status" value="1"/>
</dbReference>
<dbReference type="GO" id="GO:0005737">
    <property type="term" value="C:cytoplasm"/>
    <property type="evidence" value="ECO:0007669"/>
    <property type="project" value="TreeGrafter"/>
</dbReference>
<dbReference type="SMART" id="SM00239">
    <property type="entry name" value="C2"/>
    <property type="match status" value="1"/>
</dbReference>
<dbReference type="CDD" id="cd14279">
    <property type="entry name" value="CUE"/>
    <property type="match status" value="1"/>
</dbReference>
<dbReference type="Proteomes" id="UP000041254">
    <property type="component" value="Unassembled WGS sequence"/>
</dbReference>
<feature type="domain" description="C2" evidence="3">
    <location>
        <begin position="1"/>
        <end position="105"/>
    </location>
</feature>
<evidence type="ECO:0000256" key="1">
    <source>
        <dbReference type="ARBA" id="ARBA00009005"/>
    </source>
</evidence>
<keyword evidence="5" id="KW-1185">Reference proteome</keyword>
<feature type="compositionally biased region" description="Low complexity" evidence="2">
    <location>
        <begin position="131"/>
        <end position="188"/>
    </location>
</feature>
<dbReference type="VEuPathDB" id="CryptoDB:Vbra_16700"/>
<proteinExistence type="inferred from homology"/>
<dbReference type="InterPro" id="IPR035892">
    <property type="entry name" value="C2_domain_sf"/>
</dbReference>
<dbReference type="Gene3D" id="3.40.50.12660">
    <property type="match status" value="1"/>
</dbReference>
<dbReference type="OrthoDB" id="3223806at2759"/>
<dbReference type="InterPro" id="IPR050452">
    <property type="entry name" value="Metacaspase"/>
</dbReference>
<evidence type="ECO:0000256" key="2">
    <source>
        <dbReference type="SAM" id="MobiDB-lite"/>
    </source>
</evidence>
<reference evidence="4 5" key="1">
    <citation type="submission" date="2014-11" db="EMBL/GenBank/DDBJ databases">
        <authorList>
            <person name="Zhu J."/>
            <person name="Qi W."/>
            <person name="Song R."/>
        </authorList>
    </citation>
    <scope>NUCLEOTIDE SEQUENCE [LARGE SCALE GENOMIC DNA]</scope>
</reference>
<dbReference type="PANTHER" id="PTHR48104">
    <property type="entry name" value="METACASPASE-4"/>
    <property type="match status" value="1"/>
</dbReference>
<dbReference type="PRINTS" id="PR00360">
    <property type="entry name" value="C2DOMAIN"/>
</dbReference>
<dbReference type="PROSITE" id="PS50004">
    <property type="entry name" value="C2"/>
    <property type="match status" value="1"/>
</dbReference>
<dbReference type="CDD" id="cd00030">
    <property type="entry name" value="C2"/>
    <property type="match status" value="1"/>
</dbReference>
<dbReference type="GO" id="GO:0004197">
    <property type="term" value="F:cysteine-type endopeptidase activity"/>
    <property type="evidence" value="ECO:0007669"/>
    <property type="project" value="InterPro"/>
</dbReference>
<dbReference type="Pfam" id="PF00168">
    <property type="entry name" value="C2"/>
    <property type="match status" value="1"/>
</dbReference>
<gene>
    <name evidence="4" type="ORF">Vbra_16700</name>
</gene>
<dbReference type="AlphaFoldDB" id="A0A0G4G176"/>
<dbReference type="InterPro" id="IPR011600">
    <property type="entry name" value="Pept_C14_caspase"/>
</dbReference>
<sequence>MSQKLQVTIIGGRDLAAKDIGGTSDPYVKLKWQGKEYRTERVNKSLNPTWNQSFLLDWEPSIQNPPLTFEVFDWDRFTRDDSMGSVSLRLPPNTQMNAAPMEGWYNLQNGKGQIGIKFQLQPGSGQQANRPYQGGQQPVGGYPSYPSYPPQTGQQQQQHQHQYQQQQHQPVGGYPSYPSYQPQPGQQPNLHIPIYSQHTQTQPRPPPSYKHTDSPAAGSVSDAAVQAILTIMPHLSRQQVEKALVRHNGDKQAATAELMGHGQPPKKKVEPNVQYIQDIRNILPNCTYEEIATALIKWNNDKERALEELIQIAITIAAENSPLNKPSKPYSWENSASAFSHNKPQQPYTWGDSTSAYAQQHEPSETTALSPQGISSQQAGVVHASSVGGAPAQPTGRKKAPMVGCNYKGTRAELKGCINDVKNMRRVLTGIYGFPDTPETMVVLTDDSNDERCLPTKSNILKACKWLALNAQPGDALFFHFSGHGSQQVDPSGREEDGMDETIIPMDYQKEGQIVDDDLHDLMIRPLPSGVRMTAVMDCCHSGTGLDLPYTWESKQEKWMEDQNPSHTMGDVQLFSGCEDAQTSADVHGSASEPHSAGGAMTTAFIAALTQKPFGHTYPSLLQTLHTNLKGRGFSQRPQLTPARRYIRTYRFNFNRPFDFTLAEPNSNLYIGRLTRKIKKPLTTASRGIGGFPFEFGVQGG</sequence>
<dbReference type="InParanoid" id="A0A0G4G176"/>
<feature type="region of interest" description="Disordered" evidence="2">
    <location>
        <begin position="122"/>
        <end position="219"/>
    </location>
</feature>
<accession>A0A0G4G176</accession>
<organism evidence="4 5">
    <name type="scientific">Vitrella brassicaformis (strain CCMP3155)</name>
    <dbReference type="NCBI Taxonomy" id="1169540"/>
    <lineage>
        <taxon>Eukaryota</taxon>
        <taxon>Sar</taxon>
        <taxon>Alveolata</taxon>
        <taxon>Colpodellida</taxon>
        <taxon>Vitrellaceae</taxon>
        <taxon>Vitrella</taxon>
    </lineage>
</organism>
<feature type="compositionally biased region" description="Polar residues" evidence="2">
    <location>
        <begin position="365"/>
        <end position="379"/>
    </location>
</feature>
<evidence type="ECO:0000313" key="5">
    <source>
        <dbReference type="Proteomes" id="UP000041254"/>
    </source>
</evidence>
<evidence type="ECO:0000259" key="3">
    <source>
        <dbReference type="PROSITE" id="PS50004"/>
    </source>
</evidence>
<dbReference type="PhylomeDB" id="A0A0G4G176"/>
<feature type="region of interest" description="Disordered" evidence="2">
    <location>
        <begin position="323"/>
        <end position="400"/>
    </location>
</feature>